<dbReference type="FunFam" id="1.20.5.170:FF:000002">
    <property type="entry name" value="Type I keratin KA11"/>
    <property type="match status" value="1"/>
</dbReference>
<evidence type="ECO:0000256" key="3">
    <source>
        <dbReference type="ARBA" id="ARBA00022490"/>
    </source>
</evidence>
<feature type="region of interest" description="Disordered" evidence="10">
    <location>
        <begin position="1100"/>
        <end position="1345"/>
    </location>
</feature>
<sequence>MSYSMEYLTSSPHRRARGDFLRLQPKNLGSSSTGIPFSRSSLSSGSSASFKQSSLMLKKEYRSPVLRSTDSTDLVNQFKVPNINEKQLLQGLNDRFAGFIEKVRHLESQNNILVNEIQELRQKQVSLSSLSEVYDPEIKDLRELVSTITSQKAQIELEHHHLEEDIHLLRGRYEEEARSRSDTEAIIMTLKKDINDAHLSKVELDKKAHSLMEEILFLKKTHQEEISEIMAQIHDAQVTVDLKDFGKPDITAALREIRSQLEDHTNTNMQQAEECFRARVAKLTKAAEENNEALQVRREHIHEHGRQLQSKTIELETVKCTRESLEKQLNALEERHDAEISHYQDAIQQLEHELKHTQYDMSGHLRGYQDLLNVKMALDVEIASYRKLLEGEETRFSSVAAGHVPAPHEYRQSSVYTLPSFTRQKTATKKVEPQYKFVEETITETTKEVEIDDTDIEEIMSEEERMEKESPKVEVETTTDIGEAQEDGEEVGNVEAEKHNEDEQEETSAEPGYEEEIAVKKGDEEAIEAEAASEAVEETETFQDDVVHAEDIMDKKEVKEESTDQVETFEEVQKTIVEKTTKQPTDVAETEIEEAPEDEPFREPKSLPSEMTPEIDESEETKKEQTSDDKTKEKQVEKTEDQKEESSITKKEEDKPEEKSVTAEKEEIKPEEKSPLEEKTAEKAIHEHTEKQDTMEPKEMTSPLESEEEPGKTEDKITTDVKVESHDIQKEEVVRQSKSEEEGASEPEKTEEKTTSDTEAAQEDIPEEETVSELKSEEKETSKPEKIEEKTTPDIEAAQEDIPKEETVSELKSEEQYSEPEKTEDKITTDVEVESKDILKEVVGQSKLDQQQSEDVASKPGTPEEKITPDIDAAQEDIPKEETVHELKSEKEENSEPEKTVQVTTDVKLEPKDLIKEVVTQTKSEEMDASKPHTPEEKAEDLQKEESMSQQQSEDVASKPGTPEEKTTPDIKAEEDAKQETLSELKTAEKETFKPEKTEIKVFTDDKVDVKDPPNKETVSQLILEDVLKSVKPEEKESTDIKVEVKDLLKEETVSLEKSEENVSLKSDKPEEIATTEVKVETKEIQKEEMVSEVKSIDVALTSDKPKEKATPEDEELKAYKVIEEGEKSNSEDQKPELTLSPKEEKIEDSITVLSEGKDESLSKKDYQSTEDTEEARQLKSELKECTETHTNLETKPQEMSPEKAKPADSETEETELLPQKKKVQECPESPDTEADEKKISDSKEKKIVEEEVQSPKETRVKEGKLLIDDVEEKIEPEKKVTEGKVTSTTQENGLDESEDLSKEGTIDTEETKVPAKESQVEKTKATQEEIKTSKNDTMQDIDKK</sequence>
<evidence type="ECO:0000256" key="9">
    <source>
        <dbReference type="SAM" id="Coils"/>
    </source>
</evidence>
<dbReference type="Gene3D" id="1.20.5.170">
    <property type="match status" value="1"/>
</dbReference>
<feature type="compositionally biased region" description="Acidic residues" evidence="10">
    <location>
        <begin position="588"/>
        <end position="598"/>
    </location>
</feature>
<name>A0A444UH53_ACIRT</name>
<evidence type="ECO:0000256" key="4">
    <source>
        <dbReference type="ARBA" id="ARBA00022553"/>
    </source>
</evidence>
<dbReference type="Proteomes" id="UP000289886">
    <property type="component" value="Unassembled WGS sequence"/>
</dbReference>
<evidence type="ECO:0000259" key="11">
    <source>
        <dbReference type="PROSITE" id="PS51842"/>
    </source>
</evidence>
<evidence type="ECO:0000256" key="8">
    <source>
        <dbReference type="ARBA" id="ARBA00023273"/>
    </source>
</evidence>
<keyword evidence="13" id="KW-1185">Reference proteome</keyword>
<proteinExistence type="predicted"/>
<dbReference type="GO" id="GO:0099184">
    <property type="term" value="F:structural constituent of postsynaptic intermediate filament cytoskeleton"/>
    <property type="evidence" value="ECO:0007669"/>
    <property type="project" value="TreeGrafter"/>
</dbReference>
<feature type="compositionally biased region" description="Basic and acidic residues" evidence="10">
    <location>
        <begin position="620"/>
        <end position="699"/>
    </location>
</feature>
<keyword evidence="6 9" id="KW-0175">Coiled coil</keyword>
<dbReference type="Gene3D" id="1.20.5.1160">
    <property type="entry name" value="Vasodilator-stimulated phosphoprotein"/>
    <property type="match status" value="1"/>
</dbReference>
<dbReference type="EMBL" id="SCEB01214583">
    <property type="protein sequence ID" value="RXM34500.1"/>
    <property type="molecule type" value="Genomic_DNA"/>
</dbReference>
<feature type="compositionally biased region" description="Basic and acidic residues" evidence="10">
    <location>
        <begin position="709"/>
        <end position="756"/>
    </location>
</feature>
<feature type="compositionally biased region" description="Basic and acidic residues" evidence="10">
    <location>
        <begin position="923"/>
        <end position="947"/>
    </location>
</feature>
<keyword evidence="3" id="KW-0963">Cytoplasm</keyword>
<evidence type="ECO:0000256" key="7">
    <source>
        <dbReference type="ARBA" id="ARBA00023212"/>
    </source>
</evidence>
<feature type="compositionally biased region" description="Basic and acidic residues" evidence="10">
    <location>
        <begin position="1236"/>
        <end position="1283"/>
    </location>
</feature>
<dbReference type="PROSITE" id="PS51842">
    <property type="entry name" value="IF_ROD_2"/>
    <property type="match status" value="1"/>
</dbReference>
<feature type="coiled-coil region" evidence="9">
    <location>
        <begin position="103"/>
        <end position="158"/>
    </location>
</feature>
<feature type="compositionally biased region" description="Acidic residues" evidence="10">
    <location>
        <begin position="502"/>
        <end position="516"/>
    </location>
</feature>
<dbReference type="Pfam" id="PF00038">
    <property type="entry name" value="Filament"/>
    <property type="match status" value="1"/>
</dbReference>
<accession>A0A444UH53</accession>
<dbReference type="SUPFAM" id="SSF64593">
    <property type="entry name" value="Intermediate filament protein, coiled coil region"/>
    <property type="match status" value="2"/>
</dbReference>
<evidence type="ECO:0000256" key="2">
    <source>
        <dbReference type="ARBA" id="ARBA00004489"/>
    </source>
</evidence>
<feature type="compositionally biased region" description="Basic and acidic residues" evidence="10">
    <location>
        <begin position="1300"/>
        <end position="1335"/>
    </location>
</feature>
<feature type="compositionally biased region" description="Basic and acidic residues" evidence="10">
    <location>
        <begin position="877"/>
        <end position="899"/>
    </location>
</feature>
<evidence type="ECO:0000256" key="1">
    <source>
        <dbReference type="ARBA" id="ARBA00004245"/>
    </source>
</evidence>
<keyword evidence="8" id="KW-0966">Cell projection</keyword>
<dbReference type="SMART" id="SM01391">
    <property type="entry name" value="Filament"/>
    <property type="match status" value="1"/>
</dbReference>
<dbReference type="PANTHER" id="PTHR23214">
    <property type="entry name" value="NEUROFILAMENT TRIPLET H PROTEIN"/>
    <property type="match status" value="1"/>
</dbReference>
<feature type="region of interest" description="Disordered" evidence="10">
    <location>
        <begin position="461"/>
        <end position="549"/>
    </location>
</feature>
<feature type="compositionally biased region" description="Basic and acidic residues" evidence="10">
    <location>
        <begin position="801"/>
        <end position="840"/>
    </location>
</feature>
<feature type="compositionally biased region" description="Basic and acidic residues" evidence="10">
    <location>
        <begin position="1156"/>
        <end position="1168"/>
    </location>
</feature>
<feature type="compositionally biased region" description="Basic and acidic residues" evidence="10">
    <location>
        <begin position="1175"/>
        <end position="1209"/>
    </location>
</feature>
<evidence type="ECO:0000313" key="13">
    <source>
        <dbReference type="Proteomes" id="UP000289886"/>
    </source>
</evidence>
<feature type="compositionally biased region" description="Basic and acidic residues" evidence="10">
    <location>
        <begin position="462"/>
        <end position="475"/>
    </location>
</feature>
<feature type="compositionally biased region" description="Basic and acidic residues" evidence="10">
    <location>
        <begin position="1104"/>
        <end position="1149"/>
    </location>
</feature>
<comment type="subcellular location">
    <subcellularLocation>
        <location evidence="2">Cell projection</location>
        <location evidence="2">Axon</location>
    </subcellularLocation>
    <subcellularLocation>
        <location evidence="1">Cytoplasm</location>
        <location evidence="1">Cytoskeleton</location>
    </subcellularLocation>
</comment>
<dbReference type="PANTHER" id="PTHR23214:SF1">
    <property type="entry name" value="NEUROFILAMENT HEAVY POLYPEPTIDE"/>
    <property type="match status" value="1"/>
</dbReference>
<gene>
    <name evidence="12" type="ORF">EOD39_4762</name>
</gene>
<dbReference type="Gene3D" id="1.20.5.500">
    <property type="entry name" value="Single helix bin"/>
    <property type="match status" value="1"/>
</dbReference>
<evidence type="ECO:0000313" key="12">
    <source>
        <dbReference type="EMBL" id="RXM34500.1"/>
    </source>
</evidence>
<protein>
    <submittedName>
        <fullName evidence="12">Neurofilament medium polypeptide</fullName>
    </submittedName>
</protein>
<dbReference type="GO" id="GO:0030424">
    <property type="term" value="C:axon"/>
    <property type="evidence" value="ECO:0007669"/>
    <property type="project" value="UniProtKB-SubCell"/>
</dbReference>
<feature type="compositionally biased region" description="Basic and acidic residues" evidence="10">
    <location>
        <begin position="907"/>
        <end position="916"/>
    </location>
</feature>
<feature type="compositionally biased region" description="Acidic residues" evidence="10">
    <location>
        <begin position="483"/>
        <end position="492"/>
    </location>
</feature>
<dbReference type="GO" id="GO:0061564">
    <property type="term" value="P:axon development"/>
    <property type="evidence" value="ECO:0007669"/>
    <property type="project" value="TreeGrafter"/>
</dbReference>
<dbReference type="GO" id="GO:0005883">
    <property type="term" value="C:neurofilament"/>
    <property type="evidence" value="ECO:0007669"/>
    <property type="project" value="TreeGrafter"/>
</dbReference>
<feature type="region of interest" description="Disordered" evidence="10">
    <location>
        <begin position="25"/>
        <end position="47"/>
    </location>
</feature>
<evidence type="ECO:0000256" key="10">
    <source>
        <dbReference type="SAM" id="MobiDB-lite"/>
    </source>
</evidence>
<dbReference type="InterPro" id="IPR039008">
    <property type="entry name" value="IF_rod_dom"/>
</dbReference>
<evidence type="ECO:0000256" key="5">
    <source>
        <dbReference type="ARBA" id="ARBA00022754"/>
    </source>
</evidence>
<feature type="compositionally biased region" description="Basic and acidic residues" evidence="10">
    <location>
        <begin position="772"/>
        <end position="793"/>
    </location>
</feature>
<keyword evidence="4" id="KW-0597">Phosphoprotein</keyword>
<feature type="coiled-coil region" evidence="9">
    <location>
        <begin position="308"/>
        <end position="360"/>
    </location>
</feature>
<feature type="compositionally biased region" description="Acidic residues" evidence="10">
    <location>
        <begin position="760"/>
        <end position="771"/>
    </location>
</feature>
<keyword evidence="5" id="KW-0403">Intermediate filament</keyword>
<keyword evidence="7" id="KW-0206">Cytoskeleton</keyword>
<evidence type="ECO:0000256" key="6">
    <source>
        <dbReference type="ARBA" id="ARBA00023054"/>
    </source>
</evidence>
<dbReference type="FunFam" id="1.20.5.1160:FF:000001">
    <property type="entry name" value="Keratin type II"/>
    <property type="match status" value="1"/>
</dbReference>
<reference evidence="12 13" key="1">
    <citation type="submission" date="2019-01" db="EMBL/GenBank/DDBJ databases">
        <title>Draft Genome and Complete Hox-Cluster Characterization of the Sterlet Sturgeon (Acipenser ruthenus).</title>
        <authorList>
            <person name="Wei Q."/>
        </authorList>
    </citation>
    <scope>NUCLEOTIDE SEQUENCE [LARGE SCALE GENOMIC DNA]</scope>
    <source>
        <strain evidence="12">WHYD16114868_AA</strain>
        <tissue evidence="12">Blood</tissue>
    </source>
</reference>
<comment type="caution">
    <text evidence="12">The sequence shown here is derived from an EMBL/GenBank/DDBJ whole genome shotgun (WGS) entry which is preliminary data.</text>
</comment>
<organism evidence="12 13">
    <name type="scientific">Acipenser ruthenus</name>
    <name type="common">Sterlet sturgeon</name>
    <dbReference type="NCBI Taxonomy" id="7906"/>
    <lineage>
        <taxon>Eukaryota</taxon>
        <taxon>Metazoa</taxon>
        <taxon>Chordata</taxon>
        <taxon>Craniata</taxon>
        <taxon>Vertebrata</taxon>
        <taxon>Euteleostomi</taxon>
        <taxon>Actinopterygii</taxon>
        <taxon>Chondrostei</taxon>
        <taxon>Acipenseriformes</taxon>
        <taxon>Acipenseridae</taxon>
        <taxon>Acipenser</taxon>
    </lineage>
</organism>
<feature type="compositionally biased region" description="Basic and acidic residues" evidence="10">
    <location>
        <begin position="962"/>
        <end position="999"/>
    </location>
</feature>
<feature type="domain" description="IF rod" evidence="11">
    <location>
        <begin position="85"/>
        <end position="396"/>
    </location>
</feature>
<feature type="compositionally biased region" description="Low complexity" evidence="10">
    <location>
        <begin position="38"/>
        <end position="47"/>
    </location>
</feature>
<dbReference type="GO" id="GO:0045110">
    <property type="term" value="P:intermediate filament bundle assembly"/>
    <property type="evidence" value="ECO:0007669"/>
    <property type="project" value="TreeGrafter"/>
</dbReference>
<feature type="region of interest" description="Disordered" evidence="10">
    <location>
        <begin position="576"/>
        <end position="999"/>
    </location>
</feature>